<protein>
    <submittedName>
        <fullName evidence="2">Uncharacterized protein</fullName>
    </submittedName>
</protein>
<keyword evidence="1" id="KW-0812">Transmembrane</keyword>
<proteinExistence type="predicted"/>
<name>A0A0E0B0R1_9ORYZ</name>
<dbReference type="Gramene" id="OGLUM09G04330.1">
    <property type="protein sequence ID" value="OGLUM09G04330.1"/>
    <property type="gene ID" value="OGLUM09G04330"/>
</dbReference>
<dbReference type="Proteomes" id="UP000026961">
    <property type="component" value="Chromosome 9"/>
</dbReference>
<organism evidence="2">
    <name type="scientific">Oryza glumipatula</name>
    <dbReference type="NCBI Taxonomy" id="40148"/>
    <lineage>
        <taxon>Eukaryota</taxon>
        <taxon>Viridiplantae</taxon>
        <taxon>Streptophyta</taxon>
        <taxon>Embryophyta</taxon>
        <taxon>Tracheophyta</taxon>
        <taxon>Spermatophyta</taxon>
        <taxon>Magnoliopsida</taxon>
        <taxon>Liliopsida</taxon>
        <taxon>Poales</taxon>
        <taxon>Poaceae</taxon>
        <taxon>BOP clade</taxon>
        <taxon>Oryzoideae</taxon>
        <taxon>Oryzeae</taxon>
        <taxon>Oryzinae</taxon>
        <taxon>Oryza</taxon>
    </lineage>
</organism>
<evidence type="ECO:0000313" key="3">
    <source>
        <dbReference type="Proteomes" id="UP000026961"/>
    </source>
</evidence>
<keyword evidence="3" id="KW-1185">Reference proteome</keyword>
<keyword evidence="1" id="KW-1133">Transmembrane helix</keyword>
<evidence type="ECO:0000256" key="1">
    <source>
        <dbReference type="SAM" id="Phobius"/>
    </source>
</evidence>
<reference evidence="2" key="2">
    <citation type="submission" date="2018-05" db="EMBL/GenBank/DDBJ databases">
        <title>OgluRS3 (Oryza glumaepatula Reference Sequence Version 3).</title>
        <authorList>
            <person name="Zhang J."/>
            <person name="Kudrna D."/>
            <person name="Lee S."/>
            <person name="Talag J."/>
            <person name="Welchert J."/>
            <person name="Wing R.A."/>
        </authorList>
    </citation>
    <scope>NUCLEOTIDE SEQUENCE [LARGE SCALE GENOMIC DNA]</scope>
</reference>
<dbReference type="HOGENOM" id="CLU_2625988_0_0_1"/>
<reference evidence="2" key="1">
    <citation type="submission" date="2015-04" db="UniProtKB">
        <authorList>
            <consortium name="EnsemblPlants"/>
        </authorList>
    </citation>
    <scope>IDENTIFICATION</scope>
</reference>
<feature type="transmembrane region" description="Helical" evidence="1">
    <location>
        <begin position="59"/>
        <end position="77"/>
    </location>
</feature>
<dbReference type="AlphaFoldDB" id="A0A0E0B0R1"/>
<evidence type="ECO:0000313" key="2">
    <source>
        <dbReference type="EnsemblPlants" id="OGLUM09G04330.1"/>
    </source>
</evidence>
<keyword evidence="1" id="KW-0472">Membrane</keyword>
<sequence length="78" mass="8707">MGREEEEEDQIGPIQIKRVLVPSALAALRSWTLSSSAARRSSIPLAARRLPPPQRDFSLSPFWFAAMNLCIFGLLLLI</sequence>
<dbReference type="EnsemblPlants" id="OGLUM09G04330.1">
    <property type="protein sequence ID" value="OGLUM09G04330.1"/>
    <property type="gene ID" value="OGLUM09G04330"/>
</dbReference>
<accession>A0A0E0B0R1</accession>